<dbReference type="GO" id="GO:0016757">
    <property type="term" value="F:glycosyltransferase activity"/>
    <property type="evidence" value="ECO:0007669"/>
    <property type="project" value="UniProtKB-KW"/>
</dbReference>
<evidence type="ECO:0000313" key="10">
    <source>
        <dbReference type="Proteomes" id="UP000564806"/>
    </source>
</evidence>
<feature type="domain" description="Glycoside hydrolase family 65 N-terminal" evidence="8">
    <location>
        <begin position="19"/>
        <end position="257"/>
    </location>
</feature>
<dbReference type="PIRSF" id="PIRSF036289">
    <property type="entry name" value="Glycosyl_hydrolase_malt_phosph"/>
    <property type="match status" value="1"/>
</dbReference>
<dbReference type="SUPFAM" id="SSF48208">
    <property type="entry name" value="Six-hairpin glycosidases"/>
    <property type="match status" value="1"/>
</dbReference>
<dbReference type="Pfam" id="PF03632">
    <property type="entry name" value="Glyco_hydro_65m"/>
    <property type="match status" value="1"/>
</dbReference>
<dbReference type="RefSeq" id="WP_175372954.1">
    <property type="nucleotide sequence ID" value="NZ_JABWCS010000215.1"/>
</dbReference>
<dbReference type="InterPro" id="IPR017045">
    <property type="entry name" value="Malt_Pase/Glycosyl_Hdrlase"/>
</dbReference>
<comment type="similarity">
    <text evidence="1">Belongs to the glycosyl hydrolase 65 family.</text>
</comment>
<dbReference type="InterPro" id="IPR012341">
    <property type="entry name" value="6hp_glycosidase-like_sf"/>
</dbReference>
<dbReference type="InterPro" id="IPR008928">
    <property type="entry name" value="6-hairpin_glycosidase_sf"/>
</dbReference>
<dbReference type="PANTHER" id="PTHR11051">
    <property type="entry name" value="GLYCOSYL HYDROLASE-RELATED"/>
    <property type="match status" value="1"/>
</dbReference>
<name>A0A850EME6_9BACL</name>
<dbReference type="Proteomes" id="UP000564806">
    <property type="component" value="Unassembled WGS sequence"/>
</dbReference>
<keyword evidence="10" id="KW-1185">Reference proteome</keyword>
<evidence type="ECO:0000259" key="8">
    <source>
        <dbReference type="Pfam" id="PF03636"/>
    </source>
</evidence>
<evidence type="ECO:0000256" key="2">
    <source>
        <dbReference type="ARBA" id="ARBA00022676"/>
    </source>
</evidence>
<evidence type="ECO:0000256" key="1">
    <source>
        <dbReference type="ARBA" id="ARBA00006768"/>
    </source>
</evidence>
<feature type="binding site" evidence="5">
    <location>
        <begin position="355"/>
        <end position="356"/>
    </location>
    <ligand>
        <name>substrate</name>
    </ligand>
</feature>
<dbReference type="Gene3D" id="2.70.98.40">
    <property type="entry name" value="Glycoside hydrolase, family 65, N-terminal domain"/>
    <property type="match status" value="1"/>
</dbReference>
<keyword evidence="9" id="KW-0378">Hydrolase</keyword>
<comment type="caution">
    <text evidence="9">The sequence shown here is derived from an EMBL/GenBank/DDBJ whole genome shotgun (WGS) entry which is preliminary data.</text>
</comment>
<keyword evidence="3" id="KW-0808">Transferase</keyword>
<dbReference type="InterPro" id="IPR005196">
    <property type="entry name" value="Glyco_hydro_65_N"/>
</dbReference>
<dbReference type="SUPFAM" id="SSF74650">
    <property type="entry name" value="Galactose mutarotase-like"/>
    <property type="match status" value="1"/>
</dbReference>
<evidence type="ECO:0000256" key="5">
    <source>
        <dbReference type="PIRSR" id="PIRSR036289-51"/>
    </source>
</evidence>
<dbReference type="PANTHER" id="PTHR11051:SF8">
    <property type="entry name" value="PROTEIN-GLUCOSYLGALACTOSYLHYDROXYLYSINE GLUCOSIDASE"/>
    <property type="match status" value="1"/>
</dbReference>
<dbReference type="EMBL" id="JABWCS010000215">
    <property type="protein sequence ID" value="NUU62483.1"/>
    <property type="molecule type" value="Genomic_DNA"/>
</dbReference>
<evidence type="ECO:0000259" key="7">
    <source>
        <dbReference type="Pfam" id="PF03633"/>
    </source>
</evidence>
<dbReference type="GO" id="GO:0004553">
    <property type="term" value="F:hydrolase activity, hydrolyzing O-glycosyl compounds"/>
    <property type="evidence" value="ECO:0007669"/>
    <property type="project" value="TreeGrafter"/>
</dbReference>
<keyword evidence="2" id="KW-0328">Glycosyltransferase</keyword>
<evidence type="ECO:0000259" key="6">
    <source>
        <dbReference type="Pfam" id="PF03632"/>
    </source>
</evidence>
<dbReference type="InterPro" id="IPR005194">
    <property type="entry name" value="Glyco_hydro_65_C"/>
</dbReference>
<evidence type="ECO:0000313" key="9">
    <source>
        <dbReference type="EMBL" id="NUU62483.1"/>
    </source>
</evidence>
<dbReference type="InterPro" id="IPR037018">
    <property type="entry name" value="GH65_N"/>
</dbReference>
<gene>
    <name evidence="9" type="ORF">HPT30_19245</name>
</gene>
<dbReference type="Gene3D" id="1.50.10.10">
    <property type="match status" value="1"/>
</dbReference>
<dbReference type="Gene3D" id="2.60.420.10">
    <property type="entry name" value="Maltose phosphorylase, domain 3"/>
    <property type="match status" value="1"/>
</dbReference>
<organism evidence="9 10">
    <name type="scientific">Paenibacillus agri</name>
    <dbReference type="NCBI Taxonomy" id="2744309"/>
    <lineage>
        <taxon>Bacteria</taxon>
        <taxon>Bacillati</taxon>
        <taxon>Bacillota</taxon>
        <taxon>Bacilli</taxon>
        <taxon>Bacillales</taxon>
        <taxon>Paenibacillaceae</taxon>
        <taxon>Paenibacillus</taxon>
    </lineage>
</organism>
<accession>A0A850EME6</accession>
<dbReference type="Pfam" id="PF03636">
    <property type="entry name" value="Glyco_hydro_65N"/>
    <property type="match status" value="1"/>
</dbReference>
<dbReference type="AlphaFoldDB" id="A0A850EME6"/>
<feature type="domain" description="Glycoside hydrolase family 65 central catalytic" evidence="6">
    <location>
        <begin position="320"/>
        <end position="699"/>
    </location>
</feature>
<protein>
    <submittedName>
        <fullName evidence="9">Glycoside hydrolase family 65 protein</fullName>
    </submittedName>
</protein>
<sequence length="781" mass="88465">MLNYNKTLPDGAPGWVVSEDQFSSLALAKCEAVMSLGNGYMGLRSATEESYVGEKRNLFVNGTFNRFDELEVSELPNAADLTKLDIRIDGKRFTLEQGEVKAYSRSLNLRDAELVRTFIWNNGEGKELEFTFRRFVSLDSLHVIGLKMEVKVLRGPVNLSVSSGIDAQVSNSGSQHFHEGEKRIYDKTYLELIQTTTESKVDFAIGASHRLKVDGQLVEVAPAMEIDRRIVAVGYSLRLEEGQSLTFEKVATVYTSRDKEFGDNYSLPAMREVALAALKTAQESGYDALFSSHTAAWAKVWENYGITIESSNPFDLLGVRFAHYHLVVMTPAHDNRMGIGAKGLSGEGYKGHSFWDTEIFILPFYIYSNPEIARSLLEYRYLGLEGARNKAKENGFAGAMYPWEAAWPSDGEVTPVWGAVDIVTGEQTKIWSGFIEQHITSDIAYAVWHYFRSTGDTDFMEKYGYEIIFDTAIFWASRLEWNEALGRYEINEVVGPDEYKEHVDNNAFTNYMAHFNIELAMDYYQELEAQSPELFARYDELLNLKEAHKVWESKLNLIYLPQPNEDLIIPQDDTYLQKEIIDLTPYKDQEKVGSIFNDYNLDQVGNLQVSKQADIMMLFFLLENKFSPEVKRANYQYYEEKTLHDSSLSLSTHSILASDFGDKELAYRLFHRATEIDLGPKVHSSDAGIHSASLGGIWECAVMGFAGVRMLDGKLHLAPKLPEHWDRLSFPLYWQGKRLEVNITPQEISITNVTGGSIQLIVHGKQQEVHESATFANTSTL</sequence>
<proteinExistence type="inferred from homology"/>
<dbReference type="InterPro" id="IPR011013">
    <property type="entry name" value="Gal_mutarotase_sf_dom"/>
</dbReference>
<dbReference type="InterPro" id="IPR005195">
    <property type="entry name" value="Glyco_hydro_65_M"/>
</dbReference>
<feature type="binding site" evidence="5">
    <location>
        <begin position="611"/>
        <end position="612"/>
    </location>
    <ligand>
        <name>substrate</name>
    </ligand>
</feature>
<dbReference type="GO" id="GO:0005975">
    <property type="term" value="P:carbohydrate metabolic process"/>
    <property type="evidence" value="ECO:0007669"/>
    <property type="project" value="InterPro"/>
</dbReference>
<feature type="domain" description="Glycoside hydrolase family 65 C-terminal" evidence="7">
    <location>
        <begin position="709"/>
        <end position="768"/>
    </location>
</feature>
<evidence type="ECO:0000256" key="4">
    <source>
        <dbReference type="PIRSR" id="PIRSR036289-50"/>
    </source>
</evidence>
<dbReference type="GO" id="GO:0030246">
    <property type="term" value="F:carbohydrate binding"/>
    <property type="evidence" value="ECO:0007669"/>
    <property type="project" value="InterPro"/>
</dbReference>
<reference evidence="9" key="1">
    <citation type="submission" date="2020-06" db="EMBL/GenBank/DDBJ databases">
        <title>Paenibacillus sp. nov., isolated from soil.</title>
        <authorList>
            <person name="Seo Y.L."/>
        </authorList>
    </citation>
    <scope>NUCLEOTIDE SEQUENCE [LARGE SCALE GENOMIC DNA]</scope>
    <source>
        <strain evidence="9">JW14</strain>
    </source>
</reference>
<dbReference type="Pfam" id="PF03633">
    <property type="entry name" value="Glyco_hydro_65C"/>
    <property type="match status" value="1"/>
</dbReference>
<evidence type="ECO:0000256" key="3">
    <source>
        <dbReference type="ARBA" id="ARBA00022679"/>
    </source>
</evidence>
<feature type="active site" description="Proton donor" evidence="4">
    <location>
        <position position="498"/>
    </location>
</feature>